<comment type="caution">
    <text evidence="1">The sequence shown here is derived from an EMBL/GenBank/DDBJ whole genome shotgun (WGS) entry which is preliminary data.</text>
</comment>
<dbReference type="Proteomes" id="UP000619238">
    <property type="component" value="Unassembled WGS sequence"/>
</dbReference>
<sequence>MLKNILVLQGIQIVTKSQQQSIHGGVSSCISDCRQDFADCREDGAPNCSANLAACRATC</sequence>
<dbReference type="EMBL" id="JACGWS010000001">
    <property type="protein sequence ID" value="MBC8753159.1"/>
    <property type="molecule type" value="Genomic_DNA"/>
</dbReference>
<organism evidence="1 2">
    <name type="scientific">Kordia aestuariivivens</name>
    <dbReference type="NCBI Taxonomy" id="2759037"/>
    <lineage>
        <taxon>Bacteria</taxon>
        <taxon>Pseudomonadati</taxon>
        <taxon>Bacteroidota</taxon>
        <taxon>Flavobacteriia</taxon>
        <taxon>Flavobacteriales</taxon>
        <taxon>Flavobacteriaceae</taxon>
        <taxon>Kordia</taxon>
    </lineage>
</organism>
<evidence type="ECO:0000313" key="2">
    <source>
        <dbReference type="Proteomes" id="UP000619238"/>
    </source>
</evidence>
<dbReference type="RefSeq" id="WP_187560204.1">
    <property type="nucleotide sequence ID" value="NZ_JACGWS010000001.1"/>
</dbReference>
<gene>
    <name evidence="1" type="ORF">H2O64_00655</name>
</gene>
<protein>
    <recommendedName>
        <fullName evidence="3">ShKT domain-containing protein</fullName>
    </recommendedName>
</protein>
<name>A0ABR7Q3M9_9FLAO</name>
<dbReference type="PROSITE" id="PS51257">
    <property type="entry name" value="PROKAR_LIPOPROTEIN"/>
    <property type="match status" value="1"/>
</dbReference>
<reference evidence="1 2" key="1">
    <citation type="submission" date="2020-07" db="EMBL/GenBank/DDBJ databases">
        <title>Description of Kordia aestuariivivens sp. nov., isolated from a tidal flat.</title>
        <authorList>
            <person name="Park S."/>
            <person name="Yoon J.-H."/>
        </authorList>
    </citation>
    <scope>NUCLEOTIDE SEQUENCE [LARGE SCALE GENOMIC DNA]</scope>
    <source>
        <strain evidence="1 2">YSTF-M3</strain>
    </source>
</reference>
<keyword evidence="2" id="KW-1185">Reference proteome</keyword>
<proteinExistence type="predicted"/>
<evidence type="ECO:0008006" key="3">
    <source>
        <dbReference type="Google" id="ProtNLM"/>
    </source>
</evidence>
<evidence type="ECO:0000313" key="1">
    <source>
        <dbReference type="EMBL" id="MBC8753159.1"/>
    </source>
</evidence>
<accession>A0ABR7Q3M9</accession>